<proteinExistence type="predicted"/>
<gene>
    <name evidence="2" type="ORF">DPMN_065020</name>
</gene>
<accession>A0A9D4CEJ7</accession>
<comment type="caution">
    <text evidence="2">The sequence shown here is derived from an EMBL/GenBank/DDBJ whole genome shotgun (WGS) entry which is preliminary data.</text>
</comment>
<feature type="region of interest" description="Disordered" evidence="1">
    <location>
        <begin position="1"/>
        <end position="25"/>
    </location>
</feature>
<name>A0A9D4CEJ7_DREPO</name>
<dbReference type="Proteomes" id="UP000828390">
    <property type="component" value="Unassembled WGS sequence"/>
</dbReference>
<keyword evidence="3" id="KW-1185">Reference proteome</keyword>
<dbReference type="EMBL" id="JAIWYP010000013">
    <property type="protein sequence ID" value="KAH3722070.1"/>
    <property type="molecule type" value="Genomic_DNA"/>
</dbReference>
<protein>
    <submittedName>
        <fullName evidence="2">Uncharacterized protein</fullName>
    </submittedName>
</protein>
<reference evidence="2" key="2">
    <citation type="submission" date="2020-11" db="EMBL/GenBank/DDBJ databases">
        <authorList>
            <person name="McCartney M.A."/>
            <person name="Auch B."/>
            <person name="Kono T."/>
            <person name="Mallez S."/>
            <person name="Becker A."/>
            <person name="Gohl D.M."/>
            <person name="Silverstein K.A.T."/>
            <person name="Koren S."/>
            <person name="Bechman K.B."/>
            <person name="Herman A."/>
            <person name="Abrahante J.E."/>
            <person name="Garbe J."/>
        </authorList>
    </citation>
    <scope>NUCLEOTIDE SEQUENCE</scope>
    <source>
        <strain evidence="2">Duluth1</strain>
        <tissue evidence="2">Whole animal</tissue>
    </source>
</reference>
<dbReference type="AlphaFoldDB" id="A0A9D4CEJ7"/>
<evidence type="ECO:0000313" key="3">
    <source>
        <dbReference type="Proteomes" id="UP000828390"/>
    </source>
</evidence>
<evidence type="ECO:0000256" key="1">
    <source>
        <dbReference type="SAM" id="MobiDB-lite"/>
    </source>
</evidence>
<sequence>MTQEAKRSPGKKGASPGDSVALLGKGCGGSVGNGRGFGPLPKQWTVDGAGRVLCG</sequence>
<reference evidence="2" key="1">
    <citation type="journal article" date="2019" name="bioRxiv">
        <title>The Genome of the Zebra Mussel, Dreissena polymorpha: A Resource for Invasive Species Research.</title>
        <authorList>
            <person name="McCartney M.A."/>
            <person name="Auch B."/>
            <person name="Kono T."/>
            <person name="Mallez S."/>
            <person name="Zhang Y."/>
            <person name="Obille A."/>
            <person name="Becker A."/>
            <person name="Abrahante J.E."/>
            <person name="Garbe J."/>
            <person name="Badalamenti J.P."/>
            <person name="Herman A."/>
            <person name="Mangelson H."/>
            <person name="Liachko I."/>
            <person name="Sullivan S."/>
            <person name="Sone E.D."/>
            <person name="Koren S."/>
            <person name="Silverstein K.A.T."/>
            <person name="Beckman K.B."/>
            <person name="Gohl D.M."/>
        </authorList>
    </citation>
    <scope>NUCLEOTIDE SEQUENCE</scope>
    <source>
        <strain evidence="2">Duluth1</strain>
        <tissue evidence="2">Whole animal</tissue>
    </source>
</reference>
<evidence type="ECO:0000313" key="2">
    <source>
        <dbReference type="EMBL" id="KAH3722070.1"/>
    </source>
</evidence>
<organism evidence="2 3">
    <name type="scientific">Dreissena polymorpha</name>
    <name type="common">Zebra mussel</name>
    <name type="synonym">Mytilus polymorpha</name>
    <dbReference type="NCBI Taxonomy" id="45954"/>
    <lineage>
        <taxon>Eukaryota</taxon>
        <taxon>Metazoa</taxon>
        <taxon>Spiralia</taxon>
        <taxon>Lophotrochozoa</taxon>
        <taxon>Mollusca</taxon>
        <taxon>Bivalvia</taxon>
        <taxon>Autobranchia</taxon>
        <taxon>Heteroconchia</taxon>
        <taxon>Euheterodonta</taxon>
        <taxon>Imparidentia</taxon>
        <taxon>Neoheterodontei</taxon>
        <taxon>Myida</taxon>
        <taxon>Dreissenoidea</taxon>
        <taxon>Dreissenidae</taxon>
        <taxon>Dreissena</taxon>
    </lineage>
</organism>